<sequence>MTEAATATGDEQVGEEASGAFSMKPLMFETFVCSMAMMSFVALAGPIARVLGLEPWQVGGAMTASGIAWMIMARFWGGLSDRRGARRLTA</sequence>
<feature type="transmembrane region" description="Helical" evidence="1">
    <location>
        <begin position="31"/>
        <end position="52"/>
    </location>
</feature>
<reference evidence="3 4" key="1">
    <citation type="submission" date="2014-03" db="EMBL/GenBank/DDBJ databases">
        <title>Whole genome sequence of Novosphingobium resinovorum KF1.</title>
        <authorList>
            <person name="Gan H.M."/>
            <person name="Gan H.Y."/>
            <person name="Chew T.H."/>
            <person name="Savka M.A."/>
        </authorList>
    </citation>
    <scope>NUCLEOTIDE SEQUENCE [LARGE SCALE GENOMIC DNA]</scope>
    <source>
        <strain evidence="3 4">KF1</strain>
    </source>
</reference>
<feature type="transmembrane region" description="Helical" evidence="1">
    <location>
        <begin position="58"/>
        <end position="77"/>
    </location>
</feature>
<dbReference type="SUPFAM" id="SSF103473">
    <property type="entry name" value="MFS general substrate transporter"/>
    <property type="match status" value="1"/>
</dbReference>
<keyword evidence="1" id="KW-1133">Transmembrane helix</keyword>
<dbReference type="PANTHER" id="PTHR23546">
    <property type="entry name" value="TRANSPORT PROTEIN"/>
    <property type="match status" value="1"/>
</dbReference>
<reference evidence="5" key="3">
    <citation type="journal article" date="2017" name="J. Biotechnol.">
        <title>Complete genome sequence of Novosphingobium resinovorum SA1, a versatile xenobiotic-degrading bacterium capable of utilizing sulfanilic acid.</title>
        <authorList>
            <person name="Hegedus B."/>
            <person name="Kos P.B."/>
            <person name="Balint B."/>
            <person name="Maroti G."/>
            <person name="Gan H.M."/>
            <person name="Perei K."/>
            <person name="Rakhely G."/>
        </authorList>
    </citation>
    <scope>NUCLEOTIDE SEQUENCE [LARGE SCALE GENOMIC DNA]</scope>
    <source>
        <strain evidence="5">SA1</strain>
    </source>
</reference>
<geneLocation type="plasmid" evidence="2 5">
    <name>pSA3</name>
</geneLocation>
<accession>A0A031JXD7</accession>
<evidence type="ECO:0000313" key="2">
    <source>
        <dbReference type="EMBL" id="AOR81292.1"/>
    </source>
</evidence>
<evidence type="ECO:0008006" key="6">
    <source>
        <dbReference type="Google" id="ProtNLM"/>
    </source>
</evidence>
<keyword evidence="1" id="KW-0472">Membrane</keyword>
<evidence type="ECO:0000313" key="4">
    <source>
        <dbReference type="Proteomes" id="UP000024329"/>
    </source>
</evidence>
<dbReference type="Proteomes" id="UP000024329">
    <property type="component" value="Unassembled WGS sequence"/>
</dbReference>
<dbReference type="KEGG" id="nre:BES08_31100"/>
<keyword evidence="5" id="KW-1185">Reference proteome</keyword>
<evidence type="ECO:0000313" key="3">
    <source>
        <dbReference type="EMBL" id="EZP81037.1"/>
    </source>
</evidence>
<evidence type="ECO:0000313" key="5">
    <source>
        <dbReference type="Proteomes" id="UP000094626"/>
    </source>
</evidence>
<dbReference type="InterPro" id="IPR036259">
    <property type="entry name" value="MFS_trans_sf"/>
</dbReference>
<protein>
    <recommendedName>
        <fullName evidence="6">MFS transporter</fullName>
    </recommendedName>
</protein>
<dbReference type="Gene3D" id="1.20.1250.20">
    <property type="entry name" value="MFS general substrate transporter like domains"/>
    <property type="match status" value="1"/>
</dbReference>
<dbReference type="Proteomes" id="UP000094626">
    <property type="component" value="Plasmid pSA3"/>
</dbReference>
<gene>
    <name evidence="2" type="ORF">BES08_31100</name>
    <name evidence="3" type="ORF">BV97_03091</name>
</gene>
<dbReference type="PATRIC" id="fig|158500.4.peg.3159"/>
<dbReference type="EMBL" id="JFYZ01000014">
    <property type="protein sequence ID" value="EZP81037.1"/>
    <property type="molecule type" value="Genomic_DNA"/>
</dbReference>
<name>A0A031JXD7_9SPHN</name>
<dbReference type="AlphaFoldDB" id="A0A031JXD7"/>
<proteinExistence type="predicted"/>
<dbReference type="PANTHER" id="PTHR23546:SF1">
    <property type="entry name" value="MEMBRANE PROTEIN"/>
    <property type="match status" value="1"/>
</dbReference>
<dbReference type="eggNOG" id="COG2814">
    <property type="taxonomic scope" value="Bacteria"/>
</dbReference>
<dbReference type="EMBL" id="CP017078">
    <property type="protein sequence ID" value="AOR81292.1"/>
    <property type="molecule type" value="Genomic_DNA"/>
</dbReference>
<evidence type="ECO:0000256" key="1">
    <source>
        <dbReference type="SAM" id="Phobius"/>
    </source>
</evidence>
<keyword evidence="2" id="KW-0614">Plasmid</keyword>
<keyword evidence="1" id="KW-0812">Transmembrane</keyword>
<organism evidence="3 4">
    <name type="scientific">Novosphingobium resinovorum</name>
    <dbReference type="NCBI Taxonomy" id="158500"/>
    <lineage>
        <taxon>Bacteria</taxon>
        <taxon>Pseudomonadati</taxon>
        <taxon>Pseudomonadota</taxon>
        <taxon>Alphaproteobacteria</taxon>
        <taxon>Sphingomonadales</taxon>
        <taxon>Sphingomonadaceae</taxon>
        <taxon>Novosphingobium</taxon>
    </lineage>
</organism>
<reference evidence="2" key="2">
    <citation type="submission" date="2016-08" db="EMBL/GenBank/DDBJ databases">
        <authorList>
            <person name="Seilhamer J.J."/>
        </authorList>
    </citation>
    <scope>NUCLEOTIDE SEQUENCE [LARGE SCALE GENOMIC DNA]</scope>
    <source>
        <strain evidence="2">SA1</strain>
        <plasmid evidence="2">pSA3</plasmid>
    </source>
</reference>
<dbReference type="OrthoDB" id="9764259at2"/>